<dbReference type="EMBL" id="UYYB01022990">
    <property type="protein sequence ID" value="VDM71976.1"/>
    <property type="molecule type" value="Genomic_DNA"/>
</dbReference>
<feature type="compositionally biased region" description="Low complexity" evidence="1">
    <location>
        <begin position="140"/>
        <end position="151"/>
    </location>
</feature>
<gene>
    <name evidence="2" type="ORF">SVUK_LOCUS6974</name>
</gene>
<feature type="compositionally biased region" description="Low complexity" evidence="1">
    <location>
        <begin position="92"/>
        <end position="119"/>
    </location>
</feature>
<dbReference type="OrthoDB" id="5842937at2759"/>
<feature type="compositionally biased region" description="Basic and acidic residues" evidence="1">
    <location>
        <begin position="121"/>
        <end position="132"/>
    </location>
</feature>
<protein>
    <submittedName>
        <fullName evidence="2">Uncharacterized protein</fullName>
    </submittedName>
</protein>
<evidence type="ECO:0000256" key="1">
    <source>
        <dbReference type="SAM" id="MobiDB-lite"/>
    </source>
</evidence>
<evidence type="ECO:0000313" key="3">
    <source>
        <dbReference type="Proteomes" id="UP000270094"/>
    </source>
</evidence>
<evidence type="ECO:0000313" key="2">
    <source>
        <dbReference type="EMBL" id="VDM71976.1"/>
    </source>
</evidence>
<organism evidence="2 3">
    <name type="scientific">Strongylus vulgaris</name>
    <name type="common">Blood worm</name>
    <dbReference type="NCBI Taxonomy" id="40348"/>
    <lineage>
        <taxon>Eukaryota</taxon>
        <taxon>Metazoa</taxon>
        <taxon>Ecdysozoa</taxon>
        <taxon>Nematoda</taxon>
        <taxon>Chromadorea</taxon>
        <taxon>Rhabditida</taxon>
        <taxon>Rhabditina</taxon>
        <taxon>Rhabditomorpha</taxon>
        <taxon>Strongyloidea</taxon>
        <taxon>Strongylidae</taxon>
        <taxon>Strongylus</taxon>
    </lineage>
</organism>
<proteinExistence type="predicted"/>
<name>A0A3P7IPK7_STRVU</name>
<keyword evidence="3" id="KW-1185">Reference proteome</keyword>
<dbReference type="AlphaFoldDB" id="A0A3P7IPK7"/>
<dbReference type="Proteomes" id="UP000270094">
    <property type="component" value="Unassembled WGS sequence"/>
</dbReference>
<feature type="region of interest" description="Disordered" evidence="1">
    <location>
        <begin position="71"/>
        <end position="180"/>
    </location>
</feature>
<reference evidence="2 3" key="1">
    <citation type="submission" date="2018-11" db="EMBL/GenBank/DDBJ databases">
        <authorList>
            <consortium name="Pathogen Informatics"/>
        </authorList>
    </citation>
    <scope>NUCLEOTIDE SEQUENCE [LARGE SCALE GENOMIC DNA]</scope>
</reference>
<accession>A0A3P7IPK7</accession>
<sequence>MYSKLTDCMNELLLKERELEHRLRMLDEQQRYPYLYASTSRPTIVRAGPRTIRGSEQDIYCTAVDPHSYGMEVSSSEEELPEYHRGSPYRCSQASSSSGFPSSNSATFSRQSSSRSSAGMRRRDSALRESPSRGHHSPFSRSPYMRHSSSSQYCSELVRNSPARTSGMSEDSGVHMWNEPPPLQGGQPVCFVKVICAKLSVTRRKMWS</sequence>